<gene>
    <name evidence="1" type="ORF">FHW37_11746</name>
</gene>
<accession>A0A561Q0Q2</accession>
<proteinExistence type="predicted"/>
<dbReference type="EMBL" id="VIWP01000017">
    <property type="protein sequence ID" value="TWF43958.1"/>
    <property type="molecule type" value="Genomic_DNA"/>
</dbReference>
<organism evidence="1 2">
    <name type="scientific">Neorhizobium alkalisoli</name>
    <dbReference type="NCBI Taxonomy" id="528178"/>
    <lineage>
        <taxon>Bacteria</taxon>
        <taxon>Pseudomonadati</taxon>
        <taxon>Pseudomonadota</taxon>
        <taxon>Alphaproteobacteria</taxon>
        <taxon>Hyphomicrobiales</taxon>
        <taxon>Rhizobiaceae</taxon>
        <taxon>Rhizobium/Agrobacterium group</taxon>
        <taxon>Neorhizobium</taxon>
    </lineage>
</organism>
<protein>
    <submittedName>
        <fullName evidence="1">Uncharacterized protein</fullName>
    </submittedName>
</protein>
<evidence type="ECO:0000313" key="1">
    <source>
        <dbReference type="EMBL" id="TWF43958.1"/>
    </source>
</evidence>
<keyword evidence="2" id="KW-1185">Reference proteome</keyword>
<dbReference type="AlphaFoldDB" id="A0A561Q0Q2"/>
<comment type="caution">
    <text evidence="1">The sequence shown here is derived from an EMBL/GenBank/DDBJ whole genome shotgun (WGS) entry which is preliminary data.</text>
</comment>
<reference evidence="1 2" key="1">
    <citation type="submission" date="2019-06" db="EMBL/GenBank/DDBJ databases">
        <title>Sorghum-associated microbial communities from plants grown in Nebraska, USA.</title>
        <authorList>
            <person name="Schachtman D."/>
        </authorList>
    </citation>
    <scope>NUCLEOTIDE SEQUENCE [LARGE SCALE GENOMIC DNA]</scope>
    <source>
        <strain evidence="1 2">1225</strain>
    </source>
</reference>
<dbReference type="Proteomes" id="UP000320653">
    <property type="component" value="Unassembled WGS sequence"/>
</dbReference>
<name>A0A561Q0Q2_9HYPH</name>
<sequence>MLMLFRPLRLELFRDARVTHVSRGLPPSPHKSSPTLLPRDVSHALDMKHLKPATI</sequence>
<evidence type="ECO:0000313" key="2">
    <source>
        <dbReference type="Proteomes" id="UP000320653"/>
    </source>
</evidence>